<accession>A0A9P6MAQ9</accession>
<reference evidence="2" key="1">
    <citation type="journal article" date="2020" name="Fungal Divers.">
        <title>Resolving the Mortierellaceae phylogeny through synthesis of multi-gene phylogenetics and phylogenomics.</title>
        <authorList>
            <person name="Vandepol N."/>
            <person name="Liber J."/>
            <person name="Desiro A."/>
            <person name="Na H."/>
            <person name="Kennedy M."/>
            <person name="Barry K."/>
            <person name="Grigoriev I.V."/>
            <person name="Miller A.N."/>
            <person name="O'Donnell K."/>
            <person name="Stajich J.E."/>
            <person name="Bonito G."/>
        </authorList>
    </citation>
    <scope>NUCLEOTIDE SEQUENCE</scope>
    <source>
        <strain evidence="2">MES-2147</strain>
    </source>
</reference>
<evidence type="ECO:0000313" key="2">
    <source>
        <dbReference type="EMBL" id="KAF9985305.1"/>
    </source>
</evidence>
<evidence type="ECO:0000313" key="3">
    <source>
        <dbReference type="Proteomes" id="UP000749646"/>
    </source>
</evidence>
<protein>
    <submittedName>
        <fullName evidence="2">Uncharacterized protein</fullName>
    </submittedName>
</protein>
<organism evidence="2 3">
    <name type="scientific">Modicella reniformis</name>
    <dbReference type="NCBI Taxonomy" id="1440133"/>
    <lineage>
        <taxon>Eukaryota</taxon>
        <taxon>Fungi</taxon>
        <taxon>Fungi incertae sedis</taxon>
        <taxon>Mucoromycota</taxon>
        <taxon>Mortierellomycotina</taxon>
        <taxon>Mortierellomycetes</taxon>
        <taxon>Mortierellales</taxon>
        <taxon>Mortierellaceae</taxon>
        <taxon>Modicella</taxon>
    </lineage>
</organism>
<sequence>MATGVFGSTRQRTRHEQDQGINPDHRFFYCIAVYNATPSSETRTPLPQGHFLPPPPVLKLIKVLPVDLPHEACAIDRNYLRDSTSGSLATT</sequence>
<keyword evidence="3" id="KW-1185">Reference proteome</keyword>
<dbReference type="Proteomes" id="UP000749646">
    <property type="component" value="Unassembled WGS sequence"/>
</dbReference>
<proteinExistence type="predicted"/>
<dbReference type="EMBL" id="JAAAHW010003310">
    <property type="protein sequence ID" value="KAF9985305.1"/>
    <property type="molecule type" value="Genomic_DNA"/>
</dbReference>
<feature type="compositionally biased region" description="Polar residues" evidence="1">
    <location>
        <begin position="1"/>
        <end position="10"/>
    </location>
</feature>
<evidence type="ECO:0000256" key="1">
    <source>
        <dbReference type="SAM" id="MobiDB-lite"/>
    </source>
</evidence>
<feature type="region of interest" description="Disordered" evidence="1">
    <location>
        <begin position="1"/>
        <end position="20"/>
    </location>
</feature>
<feature type="non-terminal residue" evidence="2">
    <location>
        <position position="1"/>
    </location>
</feature>
<name>A0A9P6MAQ9_9FUNG</name>
<comment type="caution">
    <text evidence="2">The sequence shown here is derived from an EMBL/GenBank/DDBJ whole genome shotgun (WGS) entry which is preliminary data.</text>
</comment>
<dbReference type="AlphaFoldDB" id="A0A9P6MAQ9"/>
<gene>
    <name evidence="2" type="ORF">BGZ65_011249</name>
</gene>